<dbReference type="EMBL" id="DS549533">
    <property type="protein sequence ID" value="EDR25447.1"/>
    <property type="molecule type" value="Genomic_DNA"/>
</dbReference>
<name>B0EJ51_ENTDS</name>
<gene>
    <name evidence="3" type="ORF">EDI_212960</name>
</gene>
<evidence type="ECO:0000313" key="4">
    <source>
        <dbReference type="Proteomes" id="UP000008076"/>
    </source>
</evidence>
<protein>
    <recommendedName>
        <fullName evidence="2">Casein kinase II subunit beta</fullName>
        <shortName evidence="2">CK II beta</shortName>
    </recommendedName>
</protein>
<dbReference type="eggNOG" id="KOG3092">
    <property type="taxonomic scope" value="Eukaryota"/>
</dbReference>
<keyword evidence="3" id="KW-0808">Transferase</keyword>
<dbReference type="KEGG" id="edi:EDI_212960"/>
<dbReference type="VEuPathDB" id="AmoebaDB:EDI_212960"/>
<dbReference type="RefSeq" id="XP_001738238.1">
    <property type="nucleotide sequence ID" value="XM_001738186.1"/>
</dbReference>
<dbReference type="GO" id="GO:0016301">
    <property type="term" value="F:kinase activity"/>
    <property type="evidence" value="ECO:0007669"/>
    <property type="project" value="UniProtKB-KW"/>
</dbReference>
<dbReference type="GO" id="GO:0005956">
    <property type="term" value="C:protein kinase CK2 complex"/>
    <property type="evidence" value="ECO:0007669"/>
    <property type="project" value="UniProtKB-UniRule"/>
</dbReference>
<dbReference type="Gene3D" id="1.10.1820.10">
    <property type="entry name" value="protein kinase ck2 holoenzyme, chain C, domain 1"/>
    <property type="match status" value="1"/>
</dbReference>
<dbReference type="InterPro" id="IPR000704">
    <property type="entry name" value="Casein_kinase_II_reg-sub"/>
</dbReference>
<dbReference type="OMA" id="FGFSVYH"/>
<dbReference type="FunFam" id="1.10.1820.10:FF:000008">
    <property type="entry name" value="Casein kinase II subunit beta"/>
    <property type="match status" value="1"/>
</dbReference>
<dbReference type="PRINTS" id="PR00472">
    <property type="entry name" value="CASNKINASEII"/>
</dbReference>
<evidence type="ECO:0000313" key="3">
    <source>
        <dbReference type="EMBL" id="EDR25447.1"/>
    </source>
</evidence>
<dbReference type="Proteomes" id="UP000008076">
    <property type="component" value="Unassembled WGS sequence"/>
</dbReference>
<organism evidence="4">
    <name type="scientific">Entamoeba dispar (strain ATCC PRA-260 / SAW760)</name>
    <dbReference type="NCBI Taxonomy" id="370354"/>
    <lineage>
        <taxon>Eukaryota</taxon>
        <taxon>Amoebozoa</taxon>
        <taxon>Evosea</taxon>
        <taxon>Archamoebae</taxon>
        <taxon>Mastigamoebida</taxon>
        <taxon>Entamoebidae</taxon>
        <taxon>Entamoeba</taxon>
    </lineage>
</organism>
<dbReference type="SMART" id="SM01085">
    <property type="entry name" value="CK_II_beta"/>
    <property type="match status" value="1"/>
</dbReference>
<evidence type="ECO:0000256" key="1">
    <source>
        <dbReference type="ARBA" id="ARBA00006941"/>
    </source>
</evidence>
<proteinExistence type="inferred from homology"/>
<dbReference type="Gene3D" id="2.20.25.20">
    <property type="match status" value="1"/>
</dbReference>
<comment type="similarity">
    <text evidence="1 2">Belongs to the casein kinase 2 subunit beta family.</text>
</comment>
<keyword evidence="4" id="KW-1185">Reference proteome</keyword>
<keyword evidence="3" id="KW-0418">Kinase</keyword>
<dbReference type="FunFam" id="2.20.25.20:FF:000001">
    <property type="entry name" value="Casein kinase II subunit beta"/>
    <property type="match status" value="1"/>
</dbReference>
<dbReference type="Pfam" id="PF01214">
    <property type="entry name" value="CK_II_beta"/>
    <property type="match status" value="1"/>
</dbReference>
<dbReference type="AlphaFoldDB" id="B0EJ51"/>
<reference evidence="4" key="1">
    <citation type="submission" date="2007-12" db="EMBL/GenBank/DDBJ databases">
        <title>Annotation of Entamoeba dispar SAW760.</title>
        <authorList>
            <person name="Lorenzi H."/>
            <person name="Inman J."/>
            <person name="Schobel S."/>
            <person name="Amedeo P."/>
            <person name="Caler E."/>
        </authorList>
    </citation>
    <scope>NUCLEOTIDE SEQUENCE [LARGE SCALE GENOMIC DNA]</scope>
    <source>
        <strain evidence="4">ATCC PRA-260 / SAW760</strain>
    </source>
</reference>
<dbReference type="GO" id="GO:0019887">
    <property type="term" value="F:protein kinase regulator activity"/>
    <property type="evidence" value="ECO:0007669"/>
    <property type="project" value="InterPro"/>
</dbReference>
<dbReference type="PANTHER" id="PTHR11740:SF0">
    <property type="entry name" value="CASEIN KINASE II SUBUNIT BETA"/>
    <property type="match status" value="1"/>
</dbReference>
<dbReference type="PANTHER" id="PTHR11740">
    <property type="entry name" value="CASEIN KINASE II SUBUNIT BETA"/>
    <property type="match status" value="1"/>
</dbReference>
<evidence type="ECO:0000256" key="2">
    <source>
        <dbReference type="RuleBase" id="RU361268"/>
    </source>
</evidence>
<accession>B0EJ51</accession>
<sequence>MIKNVSPSDPDSDHDDLTWIQWFCSLSGNEYLVEVDEQFIDDEFNLYGLDKFVTNYESALNIILDCYSNEIKSRGIDPHLLQKSAMKLYGLIHARFILSPNGMKKMKNKINANTFGHCQRLKCCDQNLLPVGIYNTPGEESVKLFCPRCGDLYIPMPPYDSHIDGAFIGTNFPHLYMLQYPDIVEESSSSSDSLSNSMNSSSSDEYVPTIFGFKINTNPKKGSISSKPLIPTRRTFVCY</sequence>
<dbReference type="SUPFAM" id="SSF57798">
    <property type="entry name" value="Casein kinase II beta subunit"/>
    <property type="match status" value="1"/>
</dbReference>
<comment type="subunit">
    <text evidence="2">Tetramer of two alpha and two beta subunits.</text>
</comment>
<dbReference type="GeneID" id="5883308"/>
<dbReference type="OrthoDB" id="3971593at2759"/>
<dbReference type="InterPro" id="IPR035991">
    <property type="entry name" value="Casein_kinase_II_beta-like"/>
</dbReference>
<dbReference type="InterPro" id="IPR016149">
    <property type="entry name" value="Casein_kin_II_reg-sub_N"/>
</dbReference>
<dbReference type="GO" id="GO:0005737">
    <property type="term" value="C:cytoplasm"/>
    <property type="evidence" value="ECO:0007669"/>
    <property type="project" value="TreeGrafter"/>
</dbReference>